<evidence type="ECO:0000259" key="2">
    <source>
        <dbReference type="PROSITE" id="PS51746"/>
    </source>
</evidence>
<reference evidence="4" key="1">
    <citation type="submission" date="2017-08" db="EMBL/GenBank/DDBJ databases">
        <authorList>
            <person name="Varghese N."/>
            <person name="Submissions S."/>
        </authorList>
    </citation>
    <scope>NUCLEOTIDE SEQUENCE [LARGE SCALE GENOMIC DNA]</scope>
    <source>
        <strain evidence="4">USBA17B2</strain>
    </source>
</reference>
<feature type="region of interest" description="Disordered" evidence="1">
    <location>
        <begin position="1"/>
        <end position="112"/>
    </location>
</feature>
<sequence>MTDTPTPDAPTPDPSQTSADRERDVPGADPDVPEEVQPLEPPDPVGEQSVGPGELQPTETDGPEEVQPLEPPDPVEEEPEPFADGPPPLPTPMLVLDGELSEAPQPEPAPDVDHGTCRCGGAYDADGWCTRCGEKRPDPRDHFSARPTARVAAVCDRGIRHTANEDAMAVWAEEDADGGVRAALVVCDGVSSAARSAEASLAAAYAALEVLTSSDAGPDERLVLATDAAARAVAEVGEEFPDAAPSCTYVAAVVEGGTASVGSVGDSRAYWLPETSEPRRLTRDDSVAEEQVEAGLDRPTAESGPLAHTITRWLGPDSPDHAPETVTVDVTAPGWLLLCSDGLWNYASEPQDLDAVLRAEQERVGEDPLALGQALVGWANGQGGVDNITVALVRTGAGPTPEVSGAAYPATGRADESVPAEPGQDGPHG</sequence>
<proteinExistence type="predicted"/>
<feature type="region of interest" description="Disordered" evidence="1">
    <location>
        <begin position="276"/>
        <end position="303"/>
    </location>
</feature>
<gene>
    <name evidence="3" type="ORF">SAMN05421879_101424</name>
</gene>
<organism evidence="3 4">
    <name type="scientific">Ornithinimicrobium cerasi</name>
    <dbReference type="NCBI Taxonomy" id="2248773"/>
    <lineage>
        <taxon>Bacteria</taxon>
        <taxon>Bacillati</taxon>
        <taxon>Actinomycetota</taxon>
        <taxon>Actinomycetes</taxon>
        <taxon>Micrococcales</taxon>
        <taxon>Ornithinimicrobiaceae</taxon>
        <taxon>Ornithinimicrobium</taxon>
    </lineage>
</organism>
<keyword evidence="4" id="KW-1185">Reference proteome</keyword>
<dbReference type="Pfam" id="PF13672">
    <property type="entry name" value="PP2C_2"/>
    <property type="match status" value="1"/>
</dbReference>
<dbReference type="PROSITE" id="PS51746">
    <property type="entry name" value="PPM_2"/>
    <property type="match status" value="1"/>
</dbReference>
<dbReference type="InterPro" id="IPR036457">
    <property type="entry name" value="PPM-type-like_dom_sf"/>
</dbReference>
<evidence type="ECO:0000256" key="1">
    <source>
        <dbReference type="SAM" id="MobiDB-lite"/>
    </source>
</evidence>
<dbReference type="SUPFAM" id="SSF81606">
    <property type="entry name" value="PP2C-like"/>
    <property type="match status" value="1"/>
</dbReference>
<name>A0A285VHW2_9MICO</name>
<dbReference type="CDD" id="cd00143">
    <property type="entry name" value="PP2Cc"/>
    <property type="match status" value="1"/>
</dbReference>
<evidence type="ECO:0000313" key="3">
    <source>
        <dbReference type="EMBL" id="SOC52131.1"/>
    </source>
</evidence>
<dbReference type="InterPro" id="IPR001932">
    <property type="entry name" value="PPM-type_phosphatase-like_dom"/>
</dbReference>
<evidence type="ECO:0000313" key="4">
    <source>
        <dbReference type="Proteomes" id="UP000219688"/>
    </source>
</evidence>
<accession>A0A285VHW2</accession>
<feature type="compositionally biased region" description="Basic and acidic residues" evidence="1">
    <location>
        <begin position="276"/>
        <end position="286"/>
    </location>
</feature>
<protein>
    <submittedName>
        <fullName evidence="3">Serine/threonine protein phosphatase PrpC</fullName>
    </submittedName>
</protein>
<feature type="region of interest" description="Disordered" evidence="1">
    <location>
        <begin position="399"/>
        <end position="429"/>
    </location>
</feature>
<feature type="domain" description="PPM-type phosphatase" evidence="2">
    <location>
        <begin position="150"/>
        <end position="395"/>
    </location>
</feature>
<dbReference type="Gene3D" id="3.60.40.10">
    <property type="entry name" value="PPM-type phosphatase domain"/>
    <property type="match status" value="1"/>
</dbReference>
<dbReference type="AlphaFoldDB" id="A0A285VHW2"/>
<dbReference type="SMART" id="SM00331">
    <property type="entry name" value="PP2C_SIG"/>
    <property type="match status" value="1"/>
</dbReference>
<dbReference type="SMART" id="SM00332">
    <property type="entry name" value="PP2Cc"/>
    <property type="match status" value="1"/>
</dbReference>
<dbReference type="Proteomes" id="UP000219688">
    <property type="component" value="Unassembled WGS sequence"/>
</dbReference>
<dbReference type="RefSeq" id="WP_097186613.1">
    <property type="nucleotide sequence ID" value="NZ_OBQK01000001.1"/>
</dbReference>
<dbReference type="EMBL" id="OBQK01000001">
    <property type="protein sequence ID" value="SOC52131.1"/>
    <property type="molecule type" value="Genomic_DNA"/>
</dbReference>